<proteinExistence type="predicted"/>
<comment type="caution">
    <text evidence="2">The sequence shown here is derived from an EMBL/GenBank/DDBJ whole genome shotgun (WGS) entry which is preliminary data.</text>
</comment>
<dbReference type="Proteomes" id="UP000276055">
    <property type="component" value="Unassembled WGS sequence"/>
</dbReference>
<feature type="compositionally biased region" description="Pro residues" evidence="1">
    <location>
        <begin position="1"/>
        <end position="18"/>
    </location>
</feature>
<gene>
    <name evidence="2" type="ORF">C8D78_0680</name>
</gene>
<name>A0A495FMB3_9MICC</name>
<dbReference type="EMBL" id="RBIR01000001">
    <property type="protein sequence ID" value="RKR30355.1"/>
    <property type="molecule type" value="Genomic_DNA"/>
</dbReference>
<dbReference type="OrthoDB" id="4943913at2"/>
<organism evidence="2 3">
    <name type="scientific">Arthrobacter oryzae</name>
    <dbReference type="NCBI Taxonomy" id="409290"/>
    <lineage>
        <taxon>Bacteria</taxon>
        <taxon>Bacillati</taxon>
        <taxon>Actinomycetota</taxon>
        <taxon>Actinomycetes</taxon>
        <taxon>Micrococcales</taxon>
        <taxon>Micrococcaceae</taxon>
        <taxon>Arthrobacter</taxon>
    </lineage>
</organism>
<dbReference type="AlphaFoldDB" id="A0A495FMB3"/>
<accession>A0A495FMB3</accession>
<reference evidence="2 3" key="1">
    <citation type="submission" date="2018-10" db="EMBL/GenBank/DDBJ databases">
        <title>Genomic Encyclopedia of Type Strains, Phase IV (KMG-IV): sequencing the most valuable type-strain genomes for metagenomic binning, comparative biology and taxonomic classification.</title>
        <authorList>
            <person name="Goeker M."/>
        </authorList>
    </citation>
    <scope>NUCLEOTIDE SEQUENCE [LARGE SCALE GENOMIC DNA]</scope>
    <source>
        <strain evidence="2 3">DSM 25586</strain>
    </source>
</reference>
<sequence length="215" mass="23960">MDVTPPRPDAGGPGPTPPSGGTGADFVVVEDSGEFSYYRSREELLADLEYVGEAPCIIDRNARTYRLELDENRHLRIGPPLGRVEFHWLRQALADAREVHPDRHRLQRADAPGLADLVAGLFETLQLERRTDADLGLWGLDIDGLSTRRSALADVDRLLAGNERLDTVRVMDPFGHLYRPVWHPKHRHLGHAGFLTYVEVPARRGAARGGARLKP</sequence>
<dbReference type="RefSeq" id="WP_120950421.1">
    <property type="nucleotide sequence ID" value="NZ_RBIR01000001.1"/>
</dbReference>
<feature type="region of interest" description="Disordered" evidence="1">
    <location>
        <begin position="1"/>
        <end position="22"/>
    </location>
</feature>
<evidence type="ECO:0000313" key="2">
    <source>
        <dbReference type="EMBL" id="RKR30355.1"/>
    </source>
</evidence>
<evidence type="ECO:0000256" key="1">
    <source>
        <dbReference type="SAM" id="MobiDB-lite"/>
    </source>
</evidence>
<protein>
    <submittedName>
        <fullName evidence="2">Uncharacterized protein</fullName>
    </submittedName>
</protein>
<evidence type="ECO:0000313" key="3">
    <source>
        <dbReference type="Proteomes" id="UP000276055"/>
    </source>
</evidence>